<reference evidence="5" key="1">
    <citation type="submission" date="2018-11" db="EMBL/GenBank/DDBJ databases">
        <authorList>
            <consortium name="Genoscope - CEA"/>
            <person name="William W."/>
        </authorList>
    </citation>
    <scope>NUCLEOTIDE SEQUENCE</scope>
</reference>
<protein>
    <recommendedName>
        <fullName evidence="4">CMP/dCMP-type deaminase domain-containing protein</fullName>
    </recommendedName>
</protein>
<gene>
    <name evidence="5" type="ORF">BOLC6T39597H</name>
</gene>
<evidence type="ECO:0000256" key="1">
    <source>
        <dbReference type="ARBA" id="ARBA00022694"/>
    </source>
</evidence>
<feature type="domain" description="CMP/dCMP-type deaminase" evidence="4">
    <location>
        <begin position="333"/>
        <end position="455"/>
    </location>
</feature>
<feature type="region of interest" description="Disordered" evidence="3">
    <location>
        <begin position="75"/>
        <end position="129"/>
    </location>
</feature>
<dbReference type="Gene3D" id="3.40.140.10">
    <property type="entry name" value="Cytidine Deaminase, domain 2"/>
    <property type="match status" value="1"/>
</dbReference>
<feature type="region of interest" description="Disordered" evidence="3">
    <location>
        <begin position="358"/>
        <end position="393"/>
    </location>
</feature>
<proteinExistence type="inferred from homology"/>
<dbReference type="GO" id="GO:0052717">
    <property type="term" value="F:tRNA-specific adenosine-34 deaminase activity"/>
    <property type="evidence" value="ECO:0007669"/>
    <property type="project" value="TreeGrafter"/>
</dbReference>
<sequence length="455" mass="51534">MAEMFVPSWTMENQIHCDERESEVILGDDYLIHIYENNVTTSSGGVHNAHLKTVKSEKDKTMEIHPIRVAVRNRKRAGVEKREERREDIEDVSARGAGGAQPGFRLPLNAVGVNPKRKTSKRSISKQKDEQQILRLKDVEPELEKLRQKAISKLTVILCLAPEDNDHLNDMPPDVQKLVDPYELSPFITQVCKTLPCRKKSGKNNQYRWHWGFSEDDTQSICKFMRVAIDLAISAHKPLVNAAVIVDPSVRQIIASETDQVYPSSAPRDMASAKAVPLKERVESNQCHSIDRVTNASSEICLNGILDKLNSSLSTVACLNPWQWSVQSHDSESQWHPLRHASVVAIESSAARYRYLFPNPTDNSQPSNADCPAKRQKTNSHNPEVQNNKKEEALRDPSIEKPYLCTGYDIFLLWEPCTMCAMVLVHQRIRRIFYAFPNPTTGVSGVFIDCKEKRV</sequence>
<evidence type="ECO:0000313" key="5">
    <source>
        <dbReference type="EMBL" id="VDD64144.1"/>
    </source>
</evidence>
<feature type="compositionally biased region" description="Basic residues" evidence="3">
    <location>
        <begin position="115"/>
        <end position="125"/>
    </location>
</feature>
<dbReference type="PANTHER" id="PTHR11079:SF156">
    <property type="entry name" value="INACTIVE TRNA-SPECIFIC ADENOSINE DEAMINASE-LIKE PROTEIN 3-RELATED"/>
    <property type="match status" value="1"/>
</dbReference>
<dbReference type="AlphaFoldDB" id="A0A3P6H254"/>
<comment type="similarity">
    <text evidence="2">Belongs to the cytidine and deoxycytidylate deaminase family. ADAT3 subfamily.</text>
</comment>
<dbReference type="EMBL" id="LR031880">
    <property type="protein sequence ID" value="VDD64144.1"/>
    <property type="molecule type" value="Genomic_DNA"/>
</dbReference>
<keyword evidence="1" id="KW-0819">tRNA processing</keyword>
<dbReference type="InterPro" id="IPR002125">
    <property type="entry name" value="CMP_dCMP_dom"/>
</dbReference>
<evidence type="ECO:0000256" key="2">
    <source>
        <dbReference type="ARBA" id="ARBA00038160"/>
    </source>
</evidence>
<dbReference type="PANTHER" id="PTHR11079">
    <property type="entry name" value="CYTOSINE DEAMINASE FAMILY MEMBER"/>
    <property type="match status" value="1"/>
</dbReference>
<evidence type="ECO:0000256" key="3">
    <source>
        <dbReference type="SAM" id="MobiDB-lite"/>
    </source>
</evidence>
<dbReference type="GO" id="GO:0008033">
    <property type="term" value="P:tRNA processing"/>
    <property type="evidence" value="ECO:0007669"/>
    <property type="project" value="UniProtKB-KW"/>
</dbReference>
<dbReference type="GO" id="GO:0005634">
    <property type="term" value="C:nucleus"/>
    <property type="evidence" value="ECO:0007669"/>
    <property type="project" value="TreeGrafter"/>
</dbReference>
<organism evidence="5">
    <name type="scientific">Brassica oleracea</name>
    <name type="common">Wild cabbage</name>
    <dbReference type="NCBI Taxonomy" id="3712"/>
    <lineage>
        <taxon>Eukaryota</taxon>
        <taxon>Viridiplantae</taxon>
        <taxon>Streptophyta</taxon>
        <taxon>Embryophyta</taxon>
        <taxon>Tracheophyta</taxon>
        <taxon>Spermatophyta</taxon>
        <taxon>Magnoliopsida</taxon>
        <taxon>eudicotyledons</taxon>
        <taxon>Gunneridae</taxon>
        <taxon>Pentapetalae</taxon>
        <taxon>rosids</taxon>
        <taxon>malvids</taxon>
        <taxon>Brassicales</taxon>
        <taxon>Brassicaceae</taxon>
        <taxon>Brassiceae</taxon>
        <taxon>Brassica</taxon>
    </lineage>
</organism>
<dbReference type="GO" id="GO:0005737">
    <property type="term" value="C:cytoplasm"/>
    <property type="evidence" value="ECO:0007669"/>
    <property type="project" value="TreeGrafter"/>
</dbReference>
<evidence type="ECO:0000259" key="4">
    <source>
        <dbReference type="PROSITE" id="PS51747"/>
    </source>
</evidence>
<dbReference type="SUPFAM" id="SSF53927">
    <property type="entry name" value="Cytidine deaminase-like"/>
    <property type="match status" value="1"/>
</dbReference>
<name>A0A3P6H254_BRAOL</name>
<dbReference type="InterPro" id="IPR016193">
    <property type="entry name" value="Cytidine_deaminase-like"/>
</dbReference>
<dbReference type="PROSITE" id="PS51747">
    <property type="entry name" value="CYT_DCMP_DEAMINASES_2"/>
    <property type="match status" value="1"/>
</dbReference>
<accession>A0A3P6H254</accession>
<feature type="compositionally biased region" description="Basic and acidic residues" evidence="3">
    <location>
        <begin position="77"/>
        <end position="88"/>
    </location>
</feature>